<comment type="caution">
    <text evidence="2">The sequence shown here is derived from an EMBL/GenBank/DDBJ whole genome shotgun (WGS) entry which is preliminary data.</text>
</comment>
<evidence type="ECO:0000259" key="1">
    <source>
        <dbReference type="Pfam" id="PF13349"/>
    </source>
</evidence>
<protein>
    <submittedName>
        <fullName evidence="2">DUF4097 family beta strand repeat protein</fullName>
    </submittedName>
</protein>
<dbReference type="EMBL" id="WTUZ01000035">
    <property type="protein sequence ID" value="MZQ85750.1"/>
    <property type="molecule type" value="Genomic_DNA"/>
</dbReference>
<feature type="domain" description="DUF4097" evidence="1">
    <location>
        <begin position="144"/>
        <end position="292"/>
    </location>
</feature>
<proteinExistence type="predicted"/>
<reference evidence="2 3" key="1">
    <citation type="submission" date="2019-12" db="EMBL/GenBank/DDBJ databases">
        <title>Paenibacillus sp. nov. sp. isolated from soil.</title>
        <authorList>
            <person name="Kim J."/>
            <person name="Jeong S.E."/>
            <person name="Jung H.S."/>
            <person name="Jeon C.O."/>
        </authorList>
    </citation>
    <scope>NUCLEOTIDE SEQUENCE [LARGE SCALE GENOMIC DNA]</scope>
    <source>
        <strain evidence="2 3">5J-6</strain>
    </source>
</reference>
<dbReference type="Pfam" id="PF13349">
    <property type="entry name" value="DUF4097"/>
    <property type="match status" value="1"/>
</dbReference>
<keyword evidence="3" id="KW-1185">Reference proteome</keyword>
<evidence type="ECO:0000313" key="3">
    <source>
        <dbReference type="Proteomes" id="UP000481087"/>
    </source>
</evidence>
<dbReference type="InterPro" id="IPR025164">
    <property type="entry name" value="Toastrack_DUF4097"/>
</dbReference>
<dbReference type="RefSeq" id="WP_161410073.1">
    <property type="nucleotide sequence ID" value="NZ_WTUZ01000035.1"/>
</dbReference>
<dbReference type="AlphaFoldDB" id="A0A6L8V922"/>
<organism evidence="2 3">
    <name type="scientific">Paenibacillus silvestris</name>
    <dbReference type="NCBI Taxonomy" id="2606219"/>
    <lineage>
        <taxon>Bacteria</taxon>
        <taxon>Bacillati</taxon>
        <taxon>Bacillota</taxon>
        <taxon>Bacilli</taxon>
        <taxon>Bacillales</taxon>
        <taxon>Paenibacillaceae</taxon>
        <taxon>Paenibacillus</taxon>
    </lineage>
</organism>
<evidence type="ECO:0000313" key="2">
    <source>
        <dbReference type="EMBL" id="MZQ85750.1"/>
    </source>
</evidence>
<name>A0A6L8V922_9BACL</name>
<dbReference type="Proteomes" id="UP000481087">
    <property type="component" value="Unassembled WGS sequence"/>
</dbReference>
<dbReference type="PANTHER" id="PTHR34094:SF1">
    <property type="entry name" value="PROTEIN FAM185A"/>
    <property type="match status" value="1"/>
</dbReference>
<accession>A0A6L8V922</accession>
<sequence length="295" mass="31768">MKSRYKFFLLTGFTCLAVGLIGAAVSFKSLDLNAGISNINIEKKIAAANIDTLILQNNDSSITFVPTNGDEIKVRLVGTMRETTANECTVDAATEGNNVWRVDVCTKENDHINFGFDITEIKNWIAGRGFGLKTEVSLPDKMYKAITVTSDTGNINFNDLKSEKLTVSTDTGNISLDRYEGKQLNLQADTGNIHIQEGQGDIKIKTDTGGITAKLSDIGNSVSLESDTGSVRLTLEPTPKNVSFDLSADTGSANLEVPGLTVDREDHHTAKGTLGDGSKKVKIRVDTGYISVTGR</sequence>
<gene>
    <name evidence="2" type="ORF">GQF01_26965</name>
</gene>
<dbReference type="PANTHER" id="PTHR34094">
    <property type="match status" value="1"/>
</dbReference>